<dbReference type="Proteomes" id="UP000515124">
    <property type="component" value="Unplaced"/>
</dbReference>
<organism evidence="8 9">
    <name type="scientific">Prunus avium</name>
    <name type="common">Cherry</name>
    <name type="synonym">Cerasus avium</name>
    <dbReference type="NCBI Taxonomy" id="42229"/>
    <lineage>
        <taxon>Eukaryota</taxon>
        <taxon>Viridiplantae</taxon>
        <taxon>Streptophyta</taxon>
        <taxon>Embryophyta</taxon>
        <taxon>Tracheophyta</taxon>
        <taxon>Spermatophyta</taxon>
        <taxon>Magnoliopsida</taxon>
        <taxon>eudicotyledons</taxon>
        <taxon>Gunneridae</taxon>
        <taxon>Pentapetalae</taxon>
        <taxon>rosids</taxon>
        <taxon>fabids</taxon>
        <taxon>Rosales</taxon>
        <taxon>Rosaceae</taxon>
        <taxon>Amygdaloideae</taxon>
        <taxon>Amygdaleae</taxon>
        <taxon>Prunus</taxon>
    </lineage>
</organism>
<gene>
    <name evidence="9" type="primary">LOC110768907</name>
</gene>
<evidence type="ECO:0000313" key="9">
    <source>
        <dbReference type="RefSeq" id="XP_021828467.1"/>
    </source>
</evidence>
<feature type="region of interest" description="Disordered" evidence="3">
    <location>
        <begin position="768"/>
        <end position="810"/>
    </location>
</feature>
<dbReference type="InterPro" id="IPR055414">
    <property type="entry name" value="LRR_R13L4/SHOC2-like"/>
</dbReference>
<feature type="domain" description="Disease resistance R13L4/SHOC-2-like LRR" evidence="7">
    <location>
        <begin position="867"/>
        <end position="1136"/>
    </location>
</feature>
<dbReference type="KEGG" id="pavi:110768907"/>
<dbReference type="PRINTS" id="PR00364">
    <property type="entry name" value="DISEASERSIST"/>
</dbReference>
<feature type="domain" description="NB-ARC" evidence="5">
    <location>
        <begin position="442"/>
        <end position="610"/>
    </location>
</feature>
<dbReference type="GO" id="GO:0043531">
    <property type="term" value="F:ADP binding"/>
    <property type="evidence" value="ECO:0007669"/>
    <property type="project" value="InterPro"/>
</dbReference>
<dbReference type="InterPro" id="IPR027417">
    <property type="entry name" value="P-loop_NTPase"/>
</dbReference>
<accession>A0A6P5TMY0</accession>
<dbReference type="Gene3D" id="3.40.50.300">
    <property type="entry name" value="P-loop containing nucleotide triphosphate hydrolases"/>
    <property type="match status" value="1"/>
</dbReference>
<name>A0A6P5TMY0_PRUAV</name>
<dbReference type="InterPro" id="IPR002182">
    <property type="entry name" value="NB-ARC"/>
</dbReference>
<dbReference type="InterPro" id="IPR058922">
    <property type="entry name" value="WHD_DRP"/>
</dbReference>
<dbReference type="PANTHER" id="PTHR23155">
    <property type="entry name" value="DISEASE RESISTANCE PROTEIN RP"/>
    <property type="match status" value="1"/>
</dbReference>
<dbReference type="Gene3D" id="3.80.10.10">
    <property type="entry name" value="Ribonuclease Inhibitor"/>
    <property type="match status" value="1"/>
</dbReference>
<evidence type="ECO:0000256" key="4">
    <source>
        <dbReference type="SAM" id="SignalP"/>
    </source>
</evidence>
<dbReference type="AlphaFoldDB" id="A0A6P5TMY0"/>
<dbReference type="FunFam" id="3.40.50.300:FF:001091">
    <property type="entry name" value="Probable disease resistance protein At1g61300"/>
    <property type="match status" value="1"/>
</dbReference>
<evidence type="ECO:0000256" key="2">
    <source>
        <dbReference type="ARBA" id="ARBA00022821"/>
    </source>
</evidence>
<protein>
    <submittedName>
        <fullName evidence="9">Inactive disease susceptibility protein LOV1</fullName>
    </submittedName>
</protein>
<dbReference type="InterPro" id="IPR044974">
    <property type="entry name" value="Disease_R_plants"/>
</dbReference>
<evidence type="ECO:0000256" key="1">
    <source>
        <dbReference type="ARBA" id="ARBA00022737"/>
    </source>
</evidence>
<dbReference type="InterPro" id="IPR036388">
    <property type="entry name" value="WH-like_DNA-bd_sf"/>
</dbReference>
<evidence type="ECO:0000313" key="8">
    <source>
        <dbReference type="Proteomes" id="UP000515124"/>
    </source>
</evidence>
<dbReference type="Pfam" id="PF23559">
    <property type="entry name" value="WHD_DRP"/>
    <property type="match status" value="1"/>
</dbReference>
<reference evidence="9" key="1">
    <citation type="submission" date="2025-08" db="UniProtKB">
        <authorList>
            <consortium name="RefSeq"/>
        </authorList>
    </citation>
    <scope>IDENTIFICATION</scope>
</reference>
<dbReference type="GeneID" id="110768907"/>
<feature type="domain" description="Disease resistance protein winged helix" evidence="6">
    <location>
        <begin position="692"/>
        <end position="763"/>
    </location>
</feature>
<feature type="chain" id="PRO_5027715627" evidence="4">
    <location>
        <begin position="24"/>
        <end position="1153"/>
    </location>
</feature>
<dbReference type="SUPFAM" id="SSF52058">
    <property type="entry name" value="L domain-like"/>
    <property type="match status" value="1"/>
</dbReference>
<keyword evidence="8" id="KW-1185">Reference proteome</keyword>
<dbReference type="PANTHER" id="PTHR23155:SF955">
    <property type="entry name" value="AAA+ ATPASE DOMAIN-CONTAINING PROTEIN"/>
    <property type="match status" value="1"/>
</dbReference>
<keyword evidence="1" id="KW-0677">Repeat</keyword>
<evidence type="ECO:0000259" key="6">
    <source>
        <dbReference type="Pfam" id="PF23559"/>
    </source>
</evidence>
<dbReference type="InterPro" id="IPR042197">
    <property type="entry name" value="Apaf_helical"/>
</dbReference>
<dbReference type="InterPro" id="IPR032675">
    <property type="entry name" value="LRR_dom_sf"/>
</dbReference>
<feature type="signal peptide" evidence="4">
    <location>
        <begin position="1"/>
        <end position="23"/>
    </location>
</feature>
<sequence length="1153" mass="132030">MAIVVVTSCVLLVFYLLCSVARAIAFAYSNAKHKWIERESRLLEALLKDYDEVLRSEDQITRKASQFLDSDQLIQAGITLRLNETEQSWITNARKVVSEATWCLQSFEELRERSNSSKWFVFLLITDHLLPMLDVARGMRRIKEMINNNLGMSRRRRSKGKKEVSARDIRATLEQSRSKVRSLLARSIVDEIDEYQSVQTPALCVSSGAAKLVSSLMELIIGNSKLMDGMVEQVISIRMHVELLPSFMEDLQLLQLESEMEKSWLVEASKMIEEATNDIANINIAANRQRRWWVYFSRNWRARRKLKGGIMSVGTRISTLLETKERYGFKFITGRSPNFARKSPRQQTLEYQTPDRHLSSAVDNIRDRLVQLRQTSKELSLCKLTREAEEYSKASGIQGSELVTTISEIKGITHAVNLLQRCIKVYSIEVRADSCSVVGLEENVYELVSQLTSNRKERSVISIVGMKGIGKTTLAKEVYNHPTIQRLFRVRRWVSVPQVFDKSELLEAVGNQVLKTQEKQDREDYWIEKVRDFLKEERYLLVLDNVSLTETWDALKVAFPEMANKRRIVLTTCKKAIASHADQNSINHHHLRLRTKQESWDLFSQIVHHCPDELQTDAKEVLGRGGGLPLAVNRVGYLLSWKEVSTPEEYLKELERITQGQNRTPWLDTVQVNNADLQFDEILSKCLSYFQLFSRDFEIPARRIVASWVAQGLAQVSGDEKTKIPENVAYEYLSELIGRNVVQVVQRKPNGKVKTCRLPSAVRHLLLQGGNDNNSSETGSGSSLTSPTSNVDGNHNLHDSEDGNTYDTSSRQIHGLNTNWRNVLLKESFPRSILFFDARAKIKPGEEVGEIISRGIAGGLFGKLLTLDLERVFRPKLPETIGKLKQLTYLGLRRTYLLTIPESIGDLVKLITLDLKHTHVRTLPSSIWKLKKIRHLYLNENCQIHRPIFMISMKNLLILSGLFVEKGHPLKDRLDKLTKLRKLALVFNLALTEQMLVAKWIEKLTDLESLRLRSIDEKRAPQHLKLETISHLTNLSSLHLFGTLENQFIIYQLPQSLTQLTLSATRIEDDPMPMLGQLPKFRSLSFHSDSYLGTQMVCCTGGFPLLLFLKLWNLDTLEIMEVQNGAMQNLRDIDTRSCHNLTITTYFDMFYPS</sequence>
<evidence type="ECO:0000256" key="3">
    <source>
        <dbReference type="SAM" id="MobiDB-lite"/>
    </source>
</evidence>
<dbReference type="Gene3D" id="1.10.8.430">
    <property type="entry name" value="Helical domain of apoptotic protease-activating factors"/>
    <property type="match status" value="1"/>
</dbReference>
<dbReference type="Pfam" id="PF00931">
    <property type="entry name" value="NB-ARC"/>
    <property type="match status" value="1"/>
</dbReference>
<dbReference type="Pfam" id="PF23598">
    <property type="entry name" value="LRR_14"/>
    <property type="match status" value="1"/>
</dbReference>
<proteinExistence type="predicted"/>
<dbReference type="SUPFAM" id="SSF52540">
    <property type="entry name" value="P-loop containing nucleoside triphosphate hydrolases"/>
    <property type="match status" value="1"/>
</dbReference>
<evidence type="ECO:0000259" key="7">
    <source>
        <dbReference type="Pfam" id="PF23598"/>
    </source>
</evidence>
<dbReference type="GO" id="GO:0098542">
    <property type="term" value="P:defense response to other organism"/>
    <property type="evidence" value="ECO:0007669"/>
    <property type="project" value="TreeGrafter"/>
</dbReference>
<evidence type="ECO:0000259" key="5">
    <source>
        <dbReference type="Pfam" id="PF00931"/>
    </source>
</evidence>
<keyword evidence="4" id="KW-0732">Signal</keyword>
<dbReference type="Gene3D" id="1.10.10.10">
    <property type="entry name" value="Winged helix-like DNA-binding domain superfamily/Winged helix DNA-binding domain"/>
    <property type="match status" value="1"/>
</dbReference>
<keyword evidence="2" id="KW-0611">Plant defense</keyword>
<dbReference type="RefSeq" id="XP_021828467.1">
    <property type="nucleotide sequence ID" value="XM_021972775.1"/>
</dbReference>
<feature type="compositionally biased region" description="Low complexity" evidence="3">
    <location>
        <begin position="769"/>
        <end position="790"/>
    </location>
</feature>